<dbReference type="PROSITE" id="PS51828">
    <property type="entry name" value="PTX_2"/>
    <property type="match status" value="1"/>
</dbReference>
<evidence type="ECO:0000256" key="10">
    <source>
        <dbReference type="SAM" id="SignalP"/>
    </source>
</evidence>
<keyword evidence="5 10" id="KW-0732">Signal</keyword>
<evidence type="ECO:0000256" key="2">
    <source>
        <dbReference type="ARBA" id="ARBA00004613"/>
    </source>
</evidence>
<comment type="subcellular location">
    <subcellularLocation>
        <location evidence="2">Secreted</location>
    </subcellularLocation>
</comment>
<accession>A0AAW0Q112</accession>
<evidence type="ECO:0000313" key="12">
    <source>
        <dbReference type="EMBL" id="KAK7945294.1"/>
    </source>
</evidence>
<dbReference type="InterPro" id="IPR051005">
    <property type="entry name" value="Pentraxin_domain"/>
</dbReference>
<protein>
    <recommendedName>
        <fullName evidence="11">Pentraxin (PTX) domain-containing protein</fullName>
    </recommendedName>
</protein>
<evidence type="ECO:0000256" key="7">
    <source>
        <dbReference type="ARBA" id="ARBA00023157"/>
    </source>
</evidence>
<comment type="caution">
    <text evidence="12">The sequence shown here is derived from an EMBL/GenBank/DDBJ whole genome shotgun (WGS) entry which is preliminary data.</text>
</comment>
<keyword evidence="3" id="KW-0964">Secreted</keyword>
<dbReference type="Pfam" id="PF00354">
    <property type="entry name" value="Pentaxin"/>
    <property type="match status" value="2"/>
</dbReference>
<keyword evidence="6" id="KW-0106">Calcium</keyword>
<dbReference type="SMART" id="SM00159">
    <property type="entry name" value="PTX"/>
    <property type="match status" value="1"/>
</dbReference>
<evidence type="ECO:0000256" key="6">
    <source>
        <dbReference type="ARBA" id="ARBA00022837"/>
    </source>
</evidence>
<evidence type="ECO:0000256" key="1">
    <source>
        <dbReference type="ARBA" id="ARBA00001913"/>
    </source>
</evidence>
<evidence type="ECO:0000256" key="4">
    <source>
        <dbReference type="ARBA" id="ARBA00022723"/>
    </source>
</evidence>
<name>A0AAW0Q112_9GOBI</name>
<keyword evidence="13" id="KW-1185">Reference proteome</keyword>
<dbReference type="InterPro" id="IPR001759">
    <property type="entry name" value="PTX_dom"/>
</dbReference>
<dbReference type="GO" id="GO:0046872">
    <property type="term" value="F:metal ion binding"/>
    <property type="evidence" value="ECO:0007669"/>
    <property type="project" value="UniProtKB-KW"/>
</dbReference>
<dbReference type="AlphaFoldDB" id="A0AAW0Q112"/>
<comment type="similarity">
    <text evidence="8">Belongs to the pentraxin family.</text>
</comment>
<dbReference type="EMBL" id="JBBPFD010000001">
    <property type="protein sequence ID" value="KAK7945294.1"/>
    <property type="molecule type" value="Genomic_DNA"/>
</dbReference>
<proteinExistence type="inferred from homology"/>
<feature type="signal peptide" evidence="10">
    <location>
        <begin position="1"/>
        <end position="16"/>
    </location>
</feature>
<evidence type="ECO:0000256" key="9">
    <source>
        <dbReference type="PROSITE-ProRule" id="PRU01172"/>
    </source>
</evidence>
<organism evidence="12 13">
    <name type="scientific">Mugilogobius chulae</name>
    <name type="common">yellowstripe goby</name>
    <dbReference type="NCBI Taxonomy" id="88201"/>
    <lineage>
        <taxon>Eukaryota</taxon>
        <taxon>Metazoa</taxon>
        <taxon>Chordata</taxon>
        <taxon>Craniata</taxon>
        <taxon>Vertebrata</taxon>
        <taxon>Euteleostomi</taxon>
        <taxon>Actinopterygii</taxon>
        <taxon>Neopterygii</taxon>
        <taxon>Teleostei</taxon>
        <taxon>Neoteleostei</taxon>
        <taxon>Acanthomorphata</taxon>
        <taxon>Gobiaria</taxon>
        <taxon>Gobiiformes</taxon>
        <taxon>Gobioidei</taxon>
        <taxon>Gobiidae</taxon>
        <taxon>Gobionellinae</taxon>
        <taxon>Mugilogobius</taxon>
    </lineage>
</organism>
<evidence type="ECO:0000256" key="5">
    <source>
        <dbReference type="ARBA" id="ARBA00022729"/>
    </source>
</evidence>
<dbReference type="PANTHER" id="PTHR45869">
    <property type="entry name" value="C-REACTIVE PROTEIN-RELATED"/>
    <property type="match status" value="1"/>
</dbReference>
<keyword evidence="7" id="KW-1015">Disulfide bond</keyword>
<reference evidence="13" key="1">
    <citation type="submission" date="2024-04" db="EMBL/GenBank/DDBJ databases">
        <title>Salinicola lusitanus LLJ914,a marine bacterium isolated from the Okinawa Trough.</title>
        <authorList>
            <person name="Li J."/>
        </authorList>
    </citation>
    <scope>NUCLEOTIDE SEQUENCE [LARGE SCALE GENOMIC DNA]</scope>
</reference>
<evidence type="ECO:0000259" key="11">
    <source>
        <dbReference type="PROSITE" id="PS51828"/>
    </source>
</evidence>
<dbReference type="PRINTS" id="PR00895">
    <property type="entry name" value="PENTAXIN"/>
</dbReference>
<dbReference type="GO" id="GO:0005576">
    <property type="term" value="C:extracellular region"/>
    <property type="evidence" value="ECO:0007669"/>
    <property type="project" value="UniProtKB-SubCell"/>
</dbReference>
<dbReference type="Proteomes" id="UP001460270">
    <property type="component" value="Unassembled WGS sequence"/>
</dbReference>
<feature type="chain" id="PRO_5043407449" description="Pentraxin (PTX) domain-containing protein" evidence="10">
    <location>
        <begin position="17"/>
        <end position="289"/>
    </location>
</feature>
<dbReference type="PANTHER" id="PTHR45869:SF7">
    <property type="entry name" value="C-REACTIVE PROTEIN"/>
    <property type="match status" value="1"/>
</dbReference>
<sequence length="289" mass="33052">MEFVCAILFLVLGASAAAPQVCPNLFPTRSRSQQPSKKKVITPTLIIEFFEIPMGLYNGHSQNFFIYNNARFSSYKVDYYSSTSFSSNLYRMNTWQSLCCTWSKQNGLVQLWINGQPHTRKFTSQASFEAPMALVIGEVIEDPPFSRSPFIGMISDVHMWDYEISGVEIGKFSLFHRFIHGNVLNWHRLDFQMHGRMEFVCVILLLVLGTSAAEPQDLDGEMFTFPEESETDFVRVGLSRSNLTSFTVCMRIFSDLLKPHVLFQLSTNSSYHPRNNFVIYNDPRGLCIA</sequence>
<gene>
    <name evidence="12" type="ORF">WMY93_001022</name>
</gene>
<dbReference type="SUPFAM" id="SSF49899">
    <property type="entry name" value="Concanavalin A-like lectins/glucanases"/>
    <property type="match status" value="1"/>
</dbReference>
<evidence type="ECO:0000256" key="3">
    <source>
        <dbReference type="ARBA" id="ARBA00022525"/>
    </source>
</evidence>
<comment type="caution">
    <text evidence="9">Lacks conserved residue(s) required for the propagation of feature annotation.</text>
</comment>
<keyword evidence="4" id="KW-0479">Metal-binding</keyword>
<comment type="cofactor">
    <cofactor evidence="1">
        <name>Ca(2+)</name>
        <dbReference type="ChEBI" id="CHEBI:29108"/>
    </cofactor>
</comment>
<dbReference type="Gene3D" id="2.60.120.200">
    <property type="match status" value="2"/>
</dbReference>
<feature type="domain" description="Pentraxin (PTX)" evidence="11">
    <location>
        <begin position="219"/>
        <end position="289"/>
    </location>
</feature>
<dbReference type="InterPro" id="IPR013320">
    <property type="entry name" value="ConA-like_dom_sf"/>
</dbReference>
<evidence type="ECO:0000313" key="13">
    <source>
        <dbReference type="Proteomes" id="UP001460270"/>
    </source>
</evidence>
<evidence type="ECO:0000256" key="8">
    <source>
        <dbReference type="ARBA" id="ARBA00038102"/>
    </source>
</evidence>